<feature type="region of interest" description="Disordered" evidence="1">
    <location>
        <begin position="36"/>
        <end position="62"/>
    </location>
</feature>
<comment type="caution">
    <text evidence="2">The sequence shown here is derived from an EMBL/GenBank/DDBJ whole genome shotgun (WGS) entry which is preliminary data.</text>
</comment>
<dbReference type="SUPFAM" id="SSF52266">
    <property type="entry name" value="SGNH hydrolase"/>
    <property type="match status" value="1"/>
</dbReference>
<protein>
    <recommendedName>
        <fullName evidence="4">SGNH/GDSL hydrolase family protein</fullName>
    </recommendedName>
</protein>
<evidence type="ECO:0000313" key="3">
    <source>
        <dbReference type="Proteomes" id="UP000075683"/>
    </source>
</evidence>
<dbReference type="Gene3D" id="3.40.50.1110">
    <property type="entry name" value="SGNH hydrolase"/>
    <property type="match status" value="1"/>
</dbReference>
<dbReference type="InterPro" id="IPR036514">
    <property type="entry name" value="SGNH_hydro_sf"/>
</dbReference>
<organism evidence="2 3">
    <name type="scientific">Caldibacillus debilis</name>
    <dbReference type="NCBI Taxonomy" id="301148"/>
    <lineage>
        <taxon>Bacteria</taxon>
        <taxon>Bacillati</taxon>
        <taxon>Bacillota</taxon>
        <taxon>Bacilli</taxon>
        <taxon>Bacillales</taxon>
        <taxon>Bacillaceae</taxon>
        <taxon>Caldibacillus</taxon>
    </lineage>
</organism>
<dbReference type="OrthoDB" id="2451965at2"/>
<dbReference type="AlphaFoldDB" id="A0A150M5Y9"/>
<dbReference type="RefSeq" id="WP_061568654.1">
    <property type="nucleotide sequence ID" value="NZ_LQYT01000037.1"/>
</dbReference>
<evidence type="ECO:0000313" key="2">
    <source>
        <dbReference type="EMBL" id="KYD19806.1"/>
    </source>
</evidence>
<gene>
    <name evidence="2" type="ORF">B4135_0705</name>
</gene>
<accession>A0A150M5Y9</accession>
<proteinExistence type="predicted"/>
<dbReference type="CDD" id="cd00229">
    <property type="entry name" value="SGNH_hydrolase"/>
    <property type="match status" value="1"/>
</dbReference>
<dbReference type="Proteomes" id="UP000075683">
    <property type="component" value="Unassembled WGS sequence"/>
</dbReference>
<dbReference type="STRING" id="301148.B4135_0705"/>
<evidence type="ECO:0008006" key="4">
    <source>
        <dbReference type="Google" id="ProtNLM"/>
    </source>
</evidence>
<evidence type="ECO:0000256" key="1">
    <source>
        <dbReference type="SAM" id="MobiDB-lite"/>
    </source>
</evidence>
<dbReference type="EMBL" id="LQYT01000037">
    <property type="protein sequence ID" value="KYD19806.1"/>
    <property type="molecule type" value="Genomic_DNA"/>
</dbReference>
<name>A0A150M5Y9_9BACI</name>
<reference evidence="2 3" key="1">
    <citation type="submission" date="2016-01" db="EMBL/GenBank/DDBJ databases">
        <title>Draft Genome Sequences of Seven Thermophilic Sporeformers Isolated from Foods.</title>
        <authorList>
            <person name="Berendsen E.M."/>
            <person name="Wells-Bennik M.H."/>
            <person name="Krawcyk A.O."/>
            <person name="De Jong A."/>
            <person name="Holsappel S."/>
            <person name="Eijlander R.T."/>
            <person name="Kuipers O.P."/>
        </authorList>
    </citation>
    <scope>NUCLEOTIDE SEQUENCE [LARGE SCALE GENOMIC DNA]</scope>
    <source>
        <strain evidence="2 3">B4135</strain>
    </source>
</reference>
<sequence>MVQRLFALLSFLLCVAIIFVGSAHLRATIHSMEEKAAETDETGTQEAGNGNGDGSAETGESNPFKLLPEQLELYTETMPEHLKDRFLQAYEQGEPLDIVFAGSPALGSSADGWSAQVKKALEDRFGSDFVHVEIVEFDGTSTAFVEEGKAEEIAGKKPDIVLFEALTLEDNGLVTIDDSLKNIRTFAEALAEKNPDALFLLQPPNPIYNAKYYPVQVEELRKFAETQKYELLDHWKAWPDPNSEAILGYLDDGGLPNEKGHELWAKFIKEYFGLK</sequence>